<dbReference type="AlphaFoldDB" id="A0A6A6ELB9"/>
<keyword evidence="3" id="KW-1185">Reference proteome</keyword>
<feature type="region of interest" description="Disordered" evidence="1">
    <location>
        <begin position="151"/>
        <end position="173"/>
    </location>
</feature>
<sequence>MKEQSTMGHLLPASGICLEYKSKPLNGVRTFSSHHPLLSDSYPIYSHCDPVFSYYRQLQLIFTASRTSARSVLDGRLQEYRRSLQSSTAAQSPISNFTNQHCHLNVSKRHNTNQACLHDPPTHRPTDRARALAMTIAPRRRVLQLQPTLLRPLDPPRASMPTLLSPDADTEANPEALSFTTEEGKSTTRTPALRLATLATTISRRYLVLSPSLFLMTHE</sequence>
<reference evidence="2" key="1">
    <citation type="journal article" date="2020" name="Stud. Mycol.">
        <title>101 Dothideomycetes genomes: a test case for predicting lifestyles and emergence of pathogens.</title>
        <authorList>
            <person name="Haridas S."/>
            <person name="Albert R."/>
            <person name="Binder M."/>
            <person name="Bloem J."/>
            <person name="Labutti K."/>
            <person name="Salamov A."/>
            <person name="Andreopoulos B."/>
            <person name="Baker S."/>
            <person name="Barry K."/>
            <person name="Bills G."/>
            <person name="Bluhm B."/>
            <person name="Cannon C."/>
            <person name="Castanera R."/>
            <person name="Culley D."/>
            <person name="Daum C."/>
            <person name="Ezra D."/>
            <person name="Gonzalez J."/>
            <person name="Henrissat B."/>
            <person name="Kuo A."/>
            <person name="Liang C."/>
            <person name="Lipzen A."/>
            <person name="Lutzoni F."/>
            <person name="Magnuson J."/>
            <person name="Mondo S."/>
            <person name="Nolan M."/>
            <person name="Ohm R."/>
            <person name="Pangilinan J."/>
            <person name="Park H.-J."/>
            <person name="Ramirez L."/>
            <person name="Alfaro M."/>
            <person name="Sun H."/>
            <person name="Tritt A."/>
            <person name="Yoshinaga Y."/>
            <person name="Zwiers L.-H."/>
            <person name="Turgeon B."/>
            <person name="Goodwin S."/>
            <person name="Spatafora J."/>
            <person name="Crous P."/>
            <person name="Grigoriev I."/>
        </authorList>
    </citation>
    <scope>NUCLEOTIDE SEQUENCE</scope>
    <source>
        <strain evidence="2">CBS 207.26</strain>
    </source>
</reference>
<name>A0A6A6ELB9_9PEZI</name>
<dbReference type="EMBL" id="ML994615">
    <property type="protein sequence ID" value="KAF2192101.1"/>
    <property type="molecule type" value="Genomic_DNA"/>
</dbReference>
<gene>
    <name evidence="2" type="ORF">K469DRAFT_305471</name>
</gene>
<evidence type="ECO:0000313" key="2">
    <source>
        <dbReference type="EMBL" id="KAF2192101.1"/>
    </source>
</evidence>
<protein>
    <submittedName>
        <fullName evidence="2">Uncharacterized protein</fullName>
    </submittedName>
</protein>
<accession>A0A6A6ELB9</accession>
<proteinExistence type="predicted"/>
<evidence type="ECO:0000313" key="3">
    <source>
        <dbReference type="Proteomes" id="UP000800200"/>
    </source>
</evidence>
<evidence type="ECO:0000256" key="1">
    <source>
        <dbReference type="SAM" id="MobiDB-lite"/>
    </source>
</evidence>
<dbReference type="Proteomes" id="UP000800200">
    <property type="component" value="Unassembled WGS sequence"/>
</dbReference>
<organism evidence="2 3">
    <name type="scientific">Zopfia rhizophila CBS 207.26</name>
    <dbReference type="NCBI Taxonomy" id="1314779"/>
    <lineage>
        <taxon>Eukaryota</taxon>
        <taxon>Fungi</taxon>
        <taxon>Dikarya</taxon>
        <taxon>Ascomycota</taxon>
        <taxon>Pezizomycotina</taxon>
        <taxon>Dothideomycetes</taxon>
        <taxon>Dothideomycetes incertae sedis</taxon>
        <taxon>Zopfiaceae</taxon>
        <taxon>Zopfia</taxon>
    </lineage>
</organism>